<evidence type="ECO:0000313" key="4">
    <source>
        <dbReference type="Proteomes" id="UP000242415"/>
    </source>
</evidence>
<dbReference type="AlphaFoldDB" id="A0A1H3NY33"/>
<organism evidence="3 4">
    <name type="scientific">Micromonospora pattaloongensis</name>
    <dbReference type="NCBI Taxonomy" id="405436"/>
    <lineage>
        <taxon>Bacteria</taxon>
        <taxon>Bacillati</taxon>
        <taxon>Actinomycetota</taxon>
        <taxon>Actinomycetes</taxon>
        <taxon>Micromonosporales</taxon>
        <taxon>Micromonosporaceae</taxon>
        <taxon>Micromonospora</taxon>
    </lineage>
</organism>
<protein>
    <recommendedName>
        <fullName evidence="2">DUF397 domain-containing protein</fullName>
    </recommendedName>
</protein>
<proteinExistence type="predicted"/>
<dbReference type="Proteomes" id="UP000242415">
    <property type="component" value="Unassembled WGS sequence"/>
</dbReference>
<reference evidence="4" key="1">
    <citation type="submission" date="2016-10" db="EMBL/GenBank/DDBJ databases">
        <authorList>
            <person name="Varghese N."/>
            <person name="Submissions S."/>
        </authorList>
    </citation>
    <scope>NUCLEOTIDE SEQUENCE [LARGE SCALE GENOMIC DNA]</scope>
    <source>
        <strain evidence="4">DSM 45245</strain>
    </source>
</reference>
<dbReference type="Pfam" id="PF04149">
    <property type="entry name" value="DUF397"/>
    <property type="match status" value="1"/>
</dbReference>
<evidence type="ECO:0000256" key="1">
    <source>
        <dbReference type="SAM" id="MobiDB-lite"/>
    </source>
</evidence>
<dbReference type="EMBL" id="FNPH01000004">
    <property type="protein sequence ID" value="SDY93603.1"/>
    <property type="molecule type" value="Genomic_DNA"/>
</dbReference>
<feature type="region of interest" description="Disordered" evidence="1">
    <location>
        <begin position="1"/>
        <end position="20"/>
    </location>
</feature>
<gene>
    <name evidence="3" type="ORF">SAMN05444365_104218</name>
</gene>
<dbReference type="RefSeq" id="WP_245736621.1">
    <property type="nucleotide sequence ID" value="NZ_FNPH01000004.1"/>
</dbReference>
<accession>A0A1H3NY33</accession>
<dbReference type="InterPro" id="IPR007278">
    <property type="entry name" value="DUF397"/>
</dbReference>
<evidence type="ECO:0000259" key="2">
    <source>
        <dbReference type="Pfam" id="PF04149"/>
    </source>
</evidence>
<name>A0A1H3NY33_9ACTN</name>
<feature type="domain" description="DUF397" evidence="2">
    <location>
        <begin position="9"/>
        <end position="61"/>
    </location>
</feature>
<evidence type="ECO:0000313" key="3">
    <source>
        <dbReference type="EMBL" id="SDY93603.1"/>
    </source>
</evidence>
<keyword evidence="4" id="KW-1185">Reference proteome</keyword>
<sequence>MECPDTARATWRKSTRSNGSGNCVEVAELAGGIGVRDSKNLTGGLLIFAAPEWSTFIGGIKHGSFND</sequence>
<dbReference type="STRING" id="405436.SAMN05444365_104218"/>